<evidence type="ECO:0000313" key="2">
    <source>
        <dbReference type="Proteomes" id="UP001597085"/>
    </source>
</evidence>
<accession>A0ABD6CT02</accession>
<keyword evidence="2" id="KW-1185">Reference proteome</keyword>
<protein>
    <submittedName>
        <fullName evidence="1">Uncharacterized protein</fullName>
    </submittedName>
</protein>
<dbReference type="EMBL" id="JBHUDK010000014">
    <property type="protein sequence ID" value="MFD1600217.1"/>
    <property type="molecule type" value="Genomic_DNA"/>
</dbReference>
<comment type="caution">
    <text evidence="1">The sequence shown here is derived from an EMBL/GenBank/DDBJ whole genome shotgun (WGS) entry which is preliminary data.</text>
</comment>
<organism evidence="1 2">
    <name type="scientific">Halobellus rarus</name>
    <dbReference type="NCBI Taxonomy" id="1126237"/>
    <lineage>
        <taxon>Archaea</taxon>
        <taxon>Methanobacteriati</taxon>
        <taxon>Methanobacteriota</taxon>
        <taxon>Stenosarchaea group</taxon>
        <taxon>Halobacteria</taxon>
        <taxon>Halobacteriales</taxon>
        <taxon>Haloferacaceae</taxon>
        <taxon>Halobellus</taxon>
    </lineage>
</organism>
<evidence type="ECO:0000313" key="1">
    <source>
        <dbReference type="EMBL" id="MFD1600217.1"/>
    </source>
</evidence>
<name>A0ABD6CT02_9EURY</name>
<sequence length="90" mass="10094">MEATYNQLDPSLVLEKEGFPRWDSFVETVAGQFQLTPAMIERCDQSSEYGNLHVHLLSLTDIVVIKSITEREGRADVVRINLTAFTAALP</sequence>
<reference evidence="1 2" key="1">
    <citation type="journal article" date="2019" name="Int. J. Syst. Evol. Microbiol.">
        <title>The Global Catalogue of Microorganisms (GCM) 10K type strain sequencing project: providing services to taxonomists for standard genome sequencing and annotation.</title>
        <authorList>
            <consortium name="The Broad Institute Genomics Platform"/>
            <consortium name="The Broad Institute Genome Sequencing Center for Infectious Disease"/>
            <person name="Wu L."/>
            <person name="Ma J."/>
        </authorList>
    </citation>
    <scope>NUCLEOTIDE SEQUENCE [LARGE SCALE GENOMIC DNA]</scope>
    <source>
        <strain evidence="1 2">CGMCC 1.12121</strain>
    </source>
</reference>
<proteinExistence type="predicted"/>
<gene>
    <name evidence="1" type="ORF">ACFSBX_14735</name>
</gene>
<dbReference type="RefSeq" id="WP_256421760.1">
    <property type="nucleotide sequence ID" value="NZ_JANHDI010000009.1"/>
</dbReference>
<dbReference type="Proteomes" id="UP001597085">
    <property type="component" value="Unassembled WGS sequence"/>
</dbReference>
<dbReference type="AlphaFoldDB" id="A0ABD6CT02"/>